<evidence type="ECO:0000256" key="4">
    <source>
        <dbReference type="ARBA" id="ARBA00022692"/>
    </source>
</evidence>
<dbReference type="PANTHER" id="PTHR42718:SF46">
    <property type="entry name" value="BLR6921 PROTEIN"/>
    <property type="match status" value="1"/>
</dbReference>
<feature type="domain" description="Major facilitator superfamily (MFS) profile" evidence="9">
    <location>
        <begin position="55"/>
        <end position="543"/>
    </location>
</feature>
<organism evidence="10">
    <name type="scientific">Mycobacterium triplex</name>
    <dbReference type="NCBI Taxonomy" id="47839"/>
    <lineage>
        <taxon>Bacteria</taxon>
        <taxon>Bacillati</taxon>
        <taxon>Actinomycetota</taxon>
        <taxon>Actinomycetes</taxon>
        <taxon>Mycobacteriales</taxon>
        <taxon>Mycobacteriaceae</taxon>
        <taxon>Mycobacterium</taxon>
        <taxon>Mycobacterium simiae complex</taxon>
    </lineage>
</organism>
<dbReference type="NCBIfam" id="TIGR00711">
    <property type="entry name" value="efflux_EmrB"/>
    <property type="match status" value="1"/>
</dbReference>
<evidence type="ECO:0000256" key="6">
    <source>
        <dbReference type="ARBA" id="ARBA00023136"/>
    </source>
</evidence>
<feature type="transmembrane region" description="Helical" evidence="8">
    <location>
        <begin position="121"/>
        <end position="140"/>
    </location>
</feature>
<evidence type="ECO:0000256" key="5">
    <source>
        <dbReference type="ARBA" id="ARBA00022989"/>
    </source>
</evidence>
<dbReference type="STRING" id="47839.BN973_01044"/>
<keyword evidence="4 8" id="KW-0812">Transmembrane</keyword>
<evidence type="ECO:0000313" key="10">
    <source>
        <dbReference type="EMBL" id="CDO86699.1"/>
    </source>
</evidence>
<evidence type="ECO:0000259" key="9">
    <source>
        <dbReference type="PROSITE" id="PS50850"/>
    </source>
</evidence>
<feature type="transmembrane region" description="Helical" evidence="8">
    <location>
        <begin position="343"/>
        <end position="364"/>
    </location>
</feature>
<feature type="compositionally biased region" description="Low complexity" evidence="7">
    <location>
        <begin position="31"/>
        <end position="40"/>
    </location>
</feature>
<feature type="transmembrane region" description="Helical" evidence="8">
    <location>
        <begin position="376"/>
        <end position="395"/>
    </location>
</feature>
<feature type="transmembrane region" description="Helical" evidence="8">
    <location>
        <begin position="272"/>
        <end position="293"/>
    </location>
</feature>
<dbReference type="InterPro" id="IPR011701">
    <property type="entry name" value="MFS"/>
</dbReference>
<dbReference type="PANTHER" id="PTHR42718">
    <property type="entry name" value="MAJOR FACILITATOR SUPERFAMILY MULTIDRUG TRANSPORTER MFSC"/>
    <property type="match status" value="1"/>
</dbReference>
<comment type="subcellular location">
    <subcellularLocation>
        <location evidence="1">Cell membrane</location>
        <topology evidence="1">Multi-pass membrane protein</topology>
    </subcellularLocation>
</comment>
<reference evidence="10" key="2">
    <citation type="submission" date="2014-04" db="EMBL/GenBank/DDBJ databases">
        <authorList>
            <person name="Xu Y.W."/>
            <person name="Yang Q."/>
        </authorList>
    </citation>
    <scope>NUCLEOTIDE SEQUENCE</scope>
    <source>
        <strain evidence="10">DSM 44626</strain>
    </source>
</reference>
<feature type="transmembrane region" description="Helical" evidence="8">
    <location>
        <begin position="208"/>
        <end position="230"/>
    </location>
</feature>
<dbReference type="Proteomes" id="UP000028880">
    <property type="component" value="Unassembled WGS sequence"/>
</dbReference>
<dbReference type="Pfam" id="PF07690">
    <property type="entry name" value="MFS_1"/>
    <property type="match status" value="1"/>
</dbReference>
<evidence type="ECO:0000256" key="7">
    <source>
        <dbReference type="SAM" id="MobiDB-lite"/>
    </source>
</evidence>
<evidence type="ECO:0000256" key="3">
    <source>
        <dbReference type="ARBA" id="ARBA00022475"/>
    </source>
</evidence>
<keyword evidence="2" id="KW-0813">Transport</keyword>
<dbReference type="CDD" id="cd17503">
    <property type="entry name" value="MFS_LmrB_MDR_like"/>
    <property type="match status" value="1"/>
</dbReference>
<proteinExistence type="predicted"/>
<feature type="region of interest" description="Disordered" evidence="7">
    <location>
        <begin position="14"/>
        <end position="40"/>
    </location>
</feature>
<dbReference type="InterPro" id="IPR020846">
    <property type="entry name" value="MFS_dom"/>
</dbReference>
<dbReference type="eggNOG" id="COG0477">
    <property type="taxonomic scope" value="Bacteria"/>
</dbReference>
<gene>
    <name evidence="10" type="ORF">BN973_01044</name>
</gene>
<feature type="transmembrane region" description="Helical" evidence="8">
    <location>
        <begin position="51"/>
        <end position="70"/>
    </location>
</feature>
<dbReference type="GO" id="GO:0005886">
    <property type="term" value="C:plasma membrane"/>
    <property type="evidence" value="ECO:0007669"/>
    <property type="project" value="UniProtKB-SubCell"/>
</dbReference>
<dbReference type="EMBL" id="HG964446">
    <property type="protein sequence ID" value="CDO86699.1"/>
    <property type="molecule type" value="Genomic_DNA"/>
</dbReference>
<keyword evidence="6 8" id="KW-0472">Membrane</keyword>
<evidence type="ECO:0000256" key="1">
    <source>
        <dbReference type="ARBA" id="ARBA00004651"/>
    </source>
</evidence>
<keyword evidence="5 8" id="KW-1133">Transmembrane helix</keyword>
<dbReference type="Gene3D" id="1.20.1720.10">
    <property type="entry name" value="Multidrug resistance protein D"/>
    <property type="match status" value="1"/>
</dbReference>
<keyword evidence="3" id="KW-1003">Cell membrane</keyword>
<dbReference type="HOGENOM" id="CLU_000960_28_0_11"/>
<protein>
    <submittedName>
        <fullName evidence="10">EmrB efflux protein</fullName>
    </submittedName>
</protein>
<reference evidence="10" key="1">
    <citation type="journal article" date="2014" name="Genome Announc.">
        <title>Draft Genome Sequence of Mycobacterium triplex DSM 44626.</title>
        <authorList>
            <person name="Sassi M."/>
            <person name="Croce O."/>
            <person name="Robert C."/>
            <person name="Raoult D."/>
            <person name="Drancourt M."/>
        </authorList>
    </citation>
    <scope>NUCLEOTIDE SEQUENCE [LARGE SCALE GENOMIC DNA]</scope>
    <source>
        <strain evidence="10">DSM 44626</strain>
    </source>
</reference>
<feature type="transmembrane region" description="Helical" evidence="8">
    <location>
        <begin position="309"/>
        <end position="331"/>
    </location>
</feature>
<feature type="transmembrane region" description="Helical" evidence="8">
    <location>
        <begin position="517"/>
        <end position="539"/>
    </location>
</feature>
<feature type="transmembrane region" description="Helical" evidence="8">
    <location>
        <begin position="401"/>
        <end position="421"/>
    </location>
</feature>
<dbReference type="InterPro" id="IPR004638">
    <property type="entry name" value="EmrB-like"/>
</dbReference>
<evidence type="ECO:0000256" key="8">
    <source>
        <dbReference type="SAM" id="Phobius"/>
    </source>
</evidence>
<dbReference type="PROSITE" id="PS50850">
    <property type="entry name" value="MFS"/>
    <property type="match status" value="1"/>
</dbReference>
<name>A0A024JT19_9MYCO</name>
<evidence type="ECO:0000256" key="2">
    <source>
        <dbReference type="ARBA" id="ARBA00022448"/>
    </source>
</evidence>
<feature type="transmembrane region" description="Helical" evidence="8">
    <location>
        <begin position="146"/>
        <end position="167"/>
    </location>
</feature>
<dbReference type="InterPro" id="IPR036259">
    <property type="entry name" value="MFS_trans_sf"/>
</dbReference>
<feature type="transmembrane region" description="Helical" evidence="8">
    <location>
        <begin position="90"/>
        <end position="109"/>
    </location>
</feature>
<accession>A0A024JT19</accession>
<dbReference type="AlphaFoldDB" id="A0A024JT19"/>
<feature type="transmembrane region" description="Helical" evidence="8">
    <location>
        <begin position="242"/>
        <end position="260"/>
    </location>
</feature>
<dbReference type="GO" id="GO:0022857">
    <property type="term" value="F:transmembrane transporter activity"/>
    <property type="evidence" value="ECO:0007669"/>
    <property type="project" value="InterPro"/>
</dbReference>
<dbReference type="Gene3D" id="1.20.1250.20">
    <property type="entry name" value="MFS general substrate transporter like domains"/>
    <property type="match status" value="1"/>
</dbReference>
<sequence length="550" mass="57923">MSIHRTGLLVPGSNTSWRRECDPAADTPVPAASSGQSGAGAHIDPDKLDAALFRIAGVCVLASVMANLDVTVISVAQRTFITAFHSTQAVVAWTTTGYTLALATVIPLAGWAADRFGTKRLFMGSVLAFAFGSLLCATAPNIASLIAFRMVQGLGGGMLVPLAFTIMTRAAGPKRLGRLMAVLGIPTLLGPIGGPVLGGWLIDTHSWQWIFWINLPIGLTAFVLAAIVFPQDHSTPSKTFDFLGMALLSPGVATFLYGVSCIPDVGNVADRHVWIPVVIGLVLITGFVVHALYRADHPLVDLRLFKNRVVAIANSAMLLFAIAFFGAWVLLPSYLQQVLYQTPLQSGIHMIPMGLGAMGTMPLAGTFMDKRGPGKVVFVGITLIGAGTGTFAYGAATQAAYLPTLLAGLVIMGMGMGCTMMPLSGSMVQALAAHQIARGSTLITVNLQMAGSVGTALMSVILTNEFNRSENISAATKIAILRQNAARLGVPVDPAALPRRALAPDFPSEVLHDLSRAYFVVFVVAVFLVALTCFPVAFLPRKPASSATRQ</sequence>
<dbReference type="SUPFAM" id="SSF103473">
    <property type="entry name" value="MFS general substrate transporter"/>
    <property type="match status" value="1"/>
</dbReference>
<feature type="transmembrane region" description="Helical" evidence="8">
    <location>
        <begin position="179"/>
        <end position="202"/>
    </location>
</feature>